<feature type="region of interest" description="Disordered" evidence="2">
    <location>
        <begin position="70"/>
        <end position="155"/>
    </location>
</feature>
<keyword evidence="4" id="KW-1185">Reference proteome</keyword>
<sequence>MTINVSVLSHAFFTEKGIFRALQYPCGGVPNNNRSEQQTIMKIDGVDCECMPSQDISSMVSISQTETAGSYASRDTLMSPRSTMASPSPRTIAGASPSPRLMATGNPSPRSGSGKSQGKKKNHKKRGGRRRGADSGIEPKEPKTMEMGSVSTAKRDRGTHLSSCIVCGNRIFGGADSSSGPSGAHAAADVYGDVMVHKVRKECSSALGIVEDDLQLFGLCHIPSSVQRVTLLKDKAGVVHIGVMVHNSDLNLQNIEELVVNKDKAEQEAESYRVQVGAKSKDFNNLKLKYDKLTEEVLRLRTMVNRANHLRRESEKATEVLRVEFEKLVKTLFMECSSQPYDKVDPSNQQKECLGR</sequence>
<comment type="caution">
    <text evidence="3">The sequence shown here is derived from an EMBL/GenBank/DDBJ whole genome shotgun (WGS) entry which is preliminary data.</text>
</comment>
<dbReference type="Proteomes" id="UP000825935">
    <property type="component" value="Chromosome 13"/>
</dbReference>
<feature type="compositionally biased region" description="Polar residues" evidence="2">
    <location>
        <begin position="79"/>
        <end position="89"/>
    </location>
</feature>
<dbReference type="EMBL" id="CM035418">
    <property type="protein sequence ID" value="KAH7420550.1"/>
    <property type="molecule type" value="Genomic_DNA"/>
</dbReference>
<organism evidence="3 4">
    <name type="scientific">Ceratopteris richardii</name>
    <name type="common">Triangle waterfern</name>
    <dbReference type="NCBI Taxonomy" id="49495"/>
    <lineage>
        <taxon>Eukaryota</taxon>
        <taxon>Viridiplantae</taxon>
        <taxon>Streptophyta</taxon>
        <taxon>Embryophyta</taxon>
        <taxon>Tracheophyta</taxon>
        <taxon>Polypodiopsida</taxon>
        <taxon>Polypodiidae</taxon>
        <taxon>Polypodiales</taxon>
        <taxon>Pteridineae</taxon>
        <taxon>Pteridaceae</taxon>
        <taxon>Parkerioideae</taxon>
        <taxon>Ceratopteris</taxon>
    </lineage>
</organism>
<evidence type="ECO:0000313" key="3">
    <source>
        <dbReference type="EMBL" id="KAH7420550.1"/>
    </source>
</evidence>
<evidence type="ECO:0000313" key="4">
    <source>
        <dbReference type="Proteomes" id="UP000825935"/>
    </source>
</evidence>
<accession>A0A8T2TD81</accession>
<feature type="compositionally biased region" description="Basic residues" evidence="2">
    <location>
        <begin position="117"/>
        <end position="130"/>
    </location>
</feature>
<dbReference type="AlphaFoldDB" id="A0A8T2TD81"/>
<feature type="compositionally biased region" description="Basic and acidic residues" evidence="2">
    <location>
        <begin position="131"/>
        <end position="144"/>
    </location>
</feature>
<gene>
    <name evidence="3" type="ORF">KP509_13G012000</name>
</gene>
<feature type="coiled-coil region" evidence="1">
    <location>
        <begin position="255"/>
        <end position="303"/>
    </location>
</feature>
<keyword evidence="1" id="KW-0175">Coiled coil</keyword>
<name>A0A8T2TD81_CERRI</name>
<evidence type="ECO:0000256" key="1">
    <source>
        <dbReference type="SAM" id="Coils"/>
    </source>
</evidence>
<reference evidence="3" key="1">
    <citation type="submission" date="2021-08" db="EMBL/GenBank/DDBJ databases">
        <title>WGS assembly of Ceratopteris richardii.</title>
        <authorList>
            <person name="Marchant D.B."/>
            <person name="Chen G."/>
            <person name="Jenkins J."/>
            <person name="Shu S."/>
            <person name="Leebens-Mack J."/>
            <person name="Grimwood J."/>
            <person name="Schmutz J."/>
            <person name="Soltis P."/>
            <person name="Soltis D."/>
            <person name="Chen Z.-H."/>
        </authorList>
    </citation>
    <scope>NUCLEOTIDE SEQUENCE</scope>
    <source>
        <strain evidence="3">Whitten #5841</strain>
        <tissue evidence="3">Leaf</tissue>
    </source>
</reference>
<evidence type="ECO:0000256" key="2">
    <source>
        <dbReference type="SAM" id="MobiDB-lite"/>
    </source>
</evidence>
<protein>
    <submittedName>
        <fullName evidence="3">Uncharacterized protein</fullName>
    </submittedName>
</protein>
<dbReference type="OrthoDB" id="1923216at2759"/>
<proteinExistence type="predicted"/>